<dbReference type="AlphaFoldDB" id="A0A6A3P8P0"/>
<evidence type="ECO:0000313" key="5">
    <source>
        <dbReference type="Proteomes" id="UP000434957"/>
    </source>
</evidence>
<dbReference type="Proteomes" id="UP000434957">
    <property type="component" value="Unassembled WGS sequence"/>
</dbReference>
<reference evidence="2 4" key="1">
    <citation type="submission" date="2018-09" db="EMBL/GenBank/DDBJ databases">
        <title>Genomic investigation of the strawberry pathogen Phytophthora fragariae indicates pathogenicity is determined by transcriptional variation in three key races.</title>
        <authorList>
            <person name="Adams T.M."/>
            <person name="Armitage A.D."/>
            <person name="Sobczyk M.K."/>
            <person name="Bates H.J."/>
            <person name="Dunwell J.M."/>
            <person name="Nellist C.F."/>
            <person name="Harrison R.J."/>
        </authorList>
    </citation>
    <scope>NUCLEOTIDE SEQUENCE [LARGE SCALE GENOMIC DNA]</scope>
    <source>
        <strain evidence="2 4">SCRP249</strain>
        <strain evidence="3 5">SCRP333</strain>
    </source>
</reference>
<dbReference type="InterPro" id="IPR029058">
    <property type="entry name" value="AB_hydrolase_fold"/>
</dbReference>
<accession>A0A6A3P8P0</accession>
<dbReference type="EMBL" id="QXFV01000021">
    <property type="protein sequence ID" value="KAE9052135.1"/>
    <property type="molecule type" value="Genomic_DNA"/>
</dbReference>
<evidence type="ECO:0000313" key="4">
    <source>
        <dbReference type="Proteomes" id="UP000429607"/>
    </source>
</evidence>
<evidence type="ECO:0000313" key="2">
    <source>
        <dbReference type="EMBL" id="KAE9052135.1"/>
    </source>
</evidence>
<evidence type="ECO:0000259" key="1">
    <source>
        <dbReference type="Pfam" id="PF12697"/>
    </source>
</evidence>
<dbReference type="PANTHER" id="PTHR43194:SF2">
    <property type="entry name" value="PEROXISOMAL MEMBRANE PROTEIN LPX1"/>
    <property type="match status" value="1"/>
</dbReference>
<dbReference type="SUPFAM" id="SSF53474">
    <property type="entry name" value="alpha/beta-Hydrolases"/>
    <property type="match status" value="1"/>
</dbReference>
<dbReference type="Gene3D" id="3.40.50.1820">
    <property type="entry name" value="alpha/beta hydrolase"/>
    <property type="match status" value="1"/>
</dbReference>
<dbReference type="Proteomes" id="UP000429607">
    <property type="component" value="Unassembled WGS sequence"/>
</dbReference>
<evidence type="ECO:0000313" key="3">
    <source>
        <dbReference type="EMBL" id="KAE9358973.1"/>
    </source>
</evidence>
<dbReference type="InterPro" id="IPR000073">
    <property type="entry name" value="AB_hydrolase_1"/>
</dbReference>
<dbReference type="PANTHER" id="PTHR43194">
    <property type="entry name" value="HYDROLASE ALPHA/BETA FOLD FAMILY"/>
    <property type="match status" value="1"/>
</dbReference>
<comment type="caution">
    <text evidence="2">The sequence shown here is derived from an EMBL/GenBank/DDBJ whole genome shotgun (WGS) entry which is preliminary data.</text>
</comment>
<organism evidence="2 4">
    <name type="scientific">Phytophthora rubi</name>
    <dbReference type="NCBI Taxonomy" id="129364"/>
    <lineage>
        <taxon>Eukaryota</taxon>
        <taxon>Sar</taxon>
        <taxon>Stramenopiles</taxon>
        <taxon>Oomycota</taxon>
        <taxon>Peronosporomycetes</taxon>
        <taxon>Peronosporales</taxon>
        <taxon>Peronosporaceae</taxon>
        <taxon>Phytophthora</taxon>
    </lineage>
</organism>
<proteinExistence type="predicted"/>
<dbReference type="InterPro" id="IPR050228">
    <property type="entry name" value="Carboxylesterase_BioH"/>
</dbReference>
<sequence length="385" mass="43557">MASLVKSPGWWEMADNTKVTLLFAHGGGFCKDTWGPITRRLSEAQVVQGVPTEFVTFDFPYHGDKHDPAALQSFEVDLSNPRAPRVWNDKHDLVGWVAAAVQEQVAAWKEKTKREDPEGKTQHKLIGVGHSMGSAGLWATEVAHPGTFDGLILFEPVLAQNSPETDYMIDFMVGLTLQRAASWPSRAAAEEHFYNLRNFAKWDRETLAGYLRGGLVEAEDGTVTLACHPNIEASLYCQKPLWLTEHELQQPKCPITFHWGSRSKMWFHDRFEALQSKLPHIYTVKEPMEGNSHVLVLENPALATEKIAQDQQSWSHTLLSSRMQEGDRHKSRVMGKICWWSFILQDKVATHSVTNDVMKIGCHGKYMEVLRTDSNNLSQHVATYH</sequence>
<protein>
    <recommendedName>
        <fullName evidence="1">AB hydrolase-1 domain-containing protein</fullName>
    </recommendedName>
</protein>
<keyword evidence="5" id="KW-1185">Reference proteome</keyword>
<dbReference type="Pfam" id="PF12697">
    <property type="entry name" value="Abhydrolase_6"/>
    <property type="match status" value="1"/>
</dbReference>
<feature type="domain" description="AB hydrolase-1" evidence="1">
    <location>
        <begin position="21"/>
        <end position="301"/>
    </location>
</feature>
<gene>
    <name evidence="2" type="ORF">PR001_g791</name>
    <name evidence="3" type="ORF">PR003_g1008</name>
</gene>
<dbReference type="EMBL" id="QXFT01000025">
    <property type="protein sequence ID" value="KAE9358973.1"/>
    <property type="molecule type" value="Genomic_DNA"/>
</dbReference>
<name>A0A6A3P8P0_9STRA</name>